<evidence type="ECO:0000313" key="9">
    <source>
        <dbReference type="EMBL" id="ERJ17631.1"/>
    </source>
</evidence>
<dbReference type="Proteomes" id="UP000006242">
    <property type="component" value="Unassembled WGS sequence"/>
</dbReference>
<dbReference type="InterPro" id="IPR010432">
    <property type="entry name" value="RDD"/>
</dbReference>
<keyword evidence="4 7" id="KW-1133">Transmembrane helix</keyword>
<dbReference type="AlphaFoldDB" id="U2E134"/>
<feature type="region of interest" description="Disordered" evidence="6">
    <location>
        <begin position="149"/>
        <end position="170"/>
    </location>
</feature>
<dbReference type="EC" id="3.4.21.89" evidence="9"/>
<dbReference type="Pfam" id="PF06271">
    <property type="entry name" value="RDD"/>
    <property type="match status" value="1"/>
</dbReference>
<feature type="compositionally biased region" description="Basic and acidic residues" evidence="6">
    <location>
        <begin position="160"/>
        <end position="170"/>
    </location>
</feature>
<comment type="caution">
    <text evidence="9">The sequence shown here is derived from an EMBL/GenBank/DDBJ whole genome shotgun (WGS) entry which is preliminary data.</text>
</comment>
<keyword evidence="5 7" id="KW-0472">Membrane</keyword>
<feature type="domain" description="RDD" evidence="8">
    <location>
        <begin position="11"/>
        <end position="138"/>
    </location>
</feature>
<dbReference type="OrthoDB" id="9793824at2"/>
<sequence>MTAPAANGPVYAGFWIRVLASLIDSILIAIVAAPLMHLIYGPAFFAADAPLIMGPAHVLFVYVLPAIAIVLFWIYRKATPGKMMIGARVVDARTGGHPTTRQFVIRYLGYFLSSFVFGLGLIWVGFDRHKQGWHDKLADTVVVRRQADQMPTLNNQPGDTHVDQKERCQA</sequence>
<keyword evidence="2" id="KW-1003">Cell membrane</keyword>
<dbReference type="eggNOG" id="COG1714">
    <property type="taxonomic scope" value="Bacteria"/>
</dbReference>
<protein>
    <submittedName>
        <fullName evidence="9">Signal peptidase I protein</fullName>
        <ecNumber evidence="9">3.4.21.89</ecNumber>
    </submittedName>
</protein>
<dbReference type="InterPro" id="IPR051791">
    <property type="entry name" value="Pra-immunoreactive"/>
</dbReference>
<organism evidence="9 10">
    <name type="scientific">Salinisphaera shabanensis E1L3A</name>
    <dbReference type="NCBI Taxonomy" id="1033802"/>
    <lineage>
        <taxon>Bacteria</taxon>
        <taxon>Pseudomonadati</taxon>
        <taxon>Pseudomonadota</taxon>
        <taxon>Gammaproteobacteria</taxon>
        <taxon>Salinisphaerales</taxon>
        <taxon>Salinisphaeraceae</taxon>
        <taxon>Salinisphaera</taxon>
    </lineage>
</organism>
<evidence type="ECO:0000256" key="3">
    <source>
        <dbReference type="ARBA" id="ARBA00022692"/>
    </source>
</evidence>
<accession>U2E134</accession>
<evidence type="ECO:0000256" key="1">
    <source>
        <dbReference type="ARBA" id="ARBA00004651"/>
    </source>
</evidence>
<reference evidence="9 10" key="2">
    <citation type="journal article" date="2013" name="PLoS ONE">
        <title>INDIGO - INtegrated Data Warehouse of MIcrobial GenOmes with Examples from the Red Sea Extremophiles.</title>
        <authorList>
            <person name="Alam I."/>
            <person name="Antunes A."/>
            <person name="Kamau A.A."/>
            <person name="Ba Alawi W."/>
            <person name="Kalkatawi M."/>
            <person name="Stingl U."/>
            <person name="Bajic V.B."/>
        </authorList>
    </citation>
    <scope>NUCLEOTIDE SEQUENCE [LARGE SCALE GENOMIC DNA]</scope>
    <source>
        <strain evidence="9 10">E1L3A</strain>
    </source>
</reference>
<keyword evidence="3 7" id="KW-0812">Transmembrane</keyword>
<dbReference type="RefSeq" id="WP_006913021.1">
    <property type="nucleotide sequence ID" value="NZ_AFNV02000032.1"/>
</dbReference>
<keyword evidence="9" id="KW-0378">Hydrolase</keyword>
<feature type="compositionally biased region" description="Polar residues" evidence="6">
    <location>
        <begin position="149"/>
        <end position="158"/>
    </location>
</feature>
<feature type="transmembrane region" description="Helical" evidence="7">
    <location>
        <begin position="51"/>
        <end position="75"/>
    </location>
</feature>
<name>U2E134_9GAMM</name>
<feature type="transmembrane region" description="Helical" evidence="7">
    <location>
        <begin position="107"/>
        <end position="126"/>
    </location>
</feature>
<keyword evidence="10" id="KW-1185">Reference proteome</keyword>
<evidence type="ECO:0000256" key="4">
    <source>
        <dbReference type="ARBA" id="ARBA00022989"/>
    </source>
</evidence>
<dbReference type="GO" id="GO:0009003">
    <property type="term" value="F:signal peptidase activity"/>
    <property type="evidence" value="ECO:0007669"/>
    <property type="project" value="UniProtKB-EC"/>
</dbReference>
<proteinExistence type="predicted"/>
<evidence type="ECO:0000256" key="6">
    <source>
        <dbReference type="SAM" id="MobiDB-lite"/>
    </source>
</evidence>
<dbReference type="EMBL" id="AFNV02000032">
    <property type="protein sequence ID" value="ERJ17631.1"/>
    <property type="molecule type" value="Genomic_DNA"/>
</dbReference>
<dbReference type="STRING" id="1033802.SSPSH_003546"/>
<dbReference type="PANTHER" id="PTHR36115">
    <property type="entry name" value="PROLINE-RICH ANTIGEN HOMOLOG-RELATED"/>
    <property type="match status" value="1"/>
</dbReference>
<feature type="transmembrane region" description="Helical" evidence="7">
    <location>
        <begin position="14"/>
        <end position="39"/>
    </location>
</feature>
<comment type="subcellular location">
    <subcellularLocation>
        <location evidence="1">Cell membrane</location>
        <topology evidence="1">Multi-pass membrane protein</topology>
    </subcellularLocation>
</comment>
<evidence type="ECO:0000256" key="2">
    <source>
        <dbReference type="ARBA" id="ARBA00022475"/>
    </source>
</evidence>
<evidence type="ECO:0000259" key="8">
    <source>
        <dbReference type="Pfam" id="PF06271"/>
    </source>
</evidence>
<dbReference type="PANTHER" id="PTHR36115:SF4">
    <property type="entry name" value="MEMBRANE PROTEIN"/>
    <property type="match status" value="1"/>
</dbReference>
<evidence type="ECO:0000256" key="5">
    <source>
        <dbReference type="ARBA" id="ARBA00023136"/>
    </source>
</evidence>
<gene>
    <name evidence="9" type="ORF">SSPSH_003546</name>
</gene>
<dbReference type="GO" id="GO:0005886">
    <property type="term" value="C:plasma membrane"/>
    <property type="evidence" value="ECO:0007669"/>
    <property type="project" value="UniProtKB-SubCell"/>
</dbReference>
<evidence type="ECO:0000313" key="10">
    <source>
        <dbReference type="Proteomes" id="UP000006242"/>
    </source>
</evidence>
<evidence type="ECO:0000256" key="7">
    <source>
        <dbReference type="SAM" id="Phobius"/>
    </source>
</evidence>
<reference evidence="9 10" key="1">
    <citation type="journal article" date="2011" name="J. Bacteriol.">
        <title>Genome sequence of Salinisphaera shabanensis, a gammaproteobacterium from the harsh, variable environment of the brine-seawater interface of the Shaban Deep in the Red Sea.</title>
        <authorList>
            <person name="Antunes A."/>
            <person name="Alam I."/>
            <person name="Bajic V.B."/>
            <person name="Stingl U."/>
        </authorList>
    </citation>
    <scope>NUCLEOTIDE SEQUENCE [LARGE SCALE GENOMIC DNA]</scope>
    <source>
        <strain evidence="9 10">E1L3A</strain>
    </source>
</reference>